<dbReference type="Proteomes" id="UP000253314">
    <property type="component" value="Unassembled WGS sequence"/>
</dbReference>
<feature type="transmembrane region" description="Helical" evidence="1">
    <location>
        <begin position="49"/>
        <end position="68"/>
    </location>
</feature>
<feature type="transmembrane region" description="Helical" evidence="1">
    <location>
        <begin position="88"/>
        <end position="108"/>
    </location>
</feature>
<evidence type="ECO:0000313" key="3">
    <source>
        <dbReference type="Proteomes" id="UP000253314"/>
    </source>
</evidence>
<keyword evidence="1" id="KW-0812">Transmembrane</keyword>
<proteinExistence type="predicted"/>
<reference evidence="2 3" key="1">
    <citation type="submission" date="2018-07" db="EMBL/GenBank/DDBJ databases">
        <title>Lottiidibacillus patelloidae gen. nov., sp. nov., isolated from the intestinal tract of a marine limpet and the reclassification of B. taeanensis BH030017T, B. algicola KMM 3737T and B. hwajinpoensis SW-72T as genus Lottiidibacillus.</title>
        <authorList>
            <person name="Liu R."/>
            <person name="Huang Z."/>
        </authorList>
    </citation>
    <scope>NUCLEOTIDE SEQUENCE [LARGE SCALE GENOMIC DNA]</scope>
    <source>
        <strain evidence="2 3">BH030017</strain>
    </source>
</reference>
<feature type="transmembrane region" description="Helical" evidence="1">
    <location>
        <begin position="245"/>
        <end position="261"/>
    </location>
</feature>
<protein>
    <submittedName>
        <fullName evidence="2">Uncharacterized protein</fullName>
    </submittedName>
</protein>
<evidence type="ECO:0000313" key="2">
    <source>
        <dbReference type="EMBL" id="RBW69716.1"/>
    </source>
</evidence>
<dbReference type="EMBL" id="QOCW01000008">
    <property type="protein sequence ID" value="RBW69716.1"/>
    <property type="molecule type" value="Genomic_DNA"/>
</dbReference>
<feature type="transmembrane region" description="Helical" evidence="1">
    <location>
        <begin position="191"/>
        <end position="209"/>
    </location>
</feature>
<feature type="transmembrane region" description="Helical" evidence="1">
    <location>
        <begin position="215"/>
        <end position="233"/>
    </location>
</feature>
<sequence>MFFINLNGNKNRKKIGVILVIISLLFALGFIAVHLTSKYMKFLTVVPRSRLLSVTGGISVAYIFVHILPELKEHQDILHEGETFKNFFLSEHHVYLFAMIGLVIFYGLERMVMVSKKRNERKRDKHHAGAGAFWIHILAFCVYNALIGYLLVRGESKEFTEMGLYFFALALHFISNDHSLRETHKQSYDQYGRWLLSFSIFLGWGFGMIEEVSEAAIAILFSFLAGGVVLNVLKEELPEERDSNFWAFSAGVILYTSLLLLI</sequence>
<keyword evidence="3" id="KW-1185">Reference proteome</keyword>
<comment type="caution">
    <text evidence="2">The sequence shown here is derived from an EMBL/GenBank/DDBJ whole genome shotgun (WGS) entry which is preliminary data.</text>
</comment>
<feature type="transmembrane region" description="Helical" evidence="1">
    <location>
        <begin position="129"/>
        <end position="150"/>
    </location>
</feature>
<accession>A0A366XVP3</accession>
<gene>
    <name evidence="2" type="ORF">DS031_09260</name>
</gene>
<dbReference type="AlphaFoldDB" id="A0A366XVP3"/>
<keyword evidence="1" id="KW-1133">Transmembrane helix</keyword>
<feature type="transmembrane region" description="Helical" evidence="1">
    <location>
        <begin position="15"/>
        <end position="37"/>
    </location>
</feature>
<name>A0A366XVP3_9BACI</name>
<evidence type="ECO:0000256" key="1">
    <source>
        <dbReference type="SAM" id="Phobius"/>
    </source>
</evidence>
<dbReference type="OrthoDB" id="21325at2"/>
<organism evidence="2 3">
    <name type="scientific">Bacillus taeanensis</name>
    <dbReference type="NCBI Taxonomy" id="273032"/>
    <lineage>
        <taxon>Bacteria</taxon>
        <taxon>Bacillati</taxon>
        <taxon>Bacillota</taxon>
        <taxon>Bacilli</taxon>
        <taxon>Bacillales</taxon>
        <taxon>Bacillaceae</taxon>
        <taxon>Bacillus</taxon>
    </lineage>
</organism>
<keyword evidence="1" id="KW-0472">Membrane</keyword>